<dbReference type="AlphaFoldDB" id="A0A5C3Q501"/>
<gene>
    <name evidence="2" type="ORF">BDV98DRAFT_585891</name>
</gene>
<accession>A0A5C3Q501</accession>
<keyword evidence="3" id="KW-1185">Reference proteome</keyword>
<protein>
    <submittedName>
        <fullName evidence="2">Uncharacterized protein</fullName>
    </submittedName>
</protein>
<dbReference type="EMBL" id="ML178851">
    <property type="protein sequence ID" value="TFK97052.1"/>
    <property type="molecule type" value="Genomic_DNA"/>
</dbReference>
<keyword evidence="1" id="KW-0472">Membrane</keyword>
<proteinExistence type="predicted"/>
<name>A0A5C3Q501_9AGAR</name>
<feature type="transmembrane region" description="Helical" evidence="1">
    <location>
        <begin position="150"/>
        <end position="170"/>
    </location>
</feature>
<sequence length="176" mass="18977">MDVYPVVDYKDEGATKGKPSETVNSDGGCPSFSSTNFGLSGPSSFLNSFTIEEASEEDECGGDENVSAIVGGVVGRVLLLLLVGLASLLMLKRRRKCWLGDKPMTENFSVISFSAPGPHTIDPYLVLFFPPLVLTNKPISGVDTGAGLDFAIATATLAATPLYFLLWMYLFEEPYY</sequence>
<keyword evidence="1" id="KW-1133">Transmembrane helix</keyword>
<dbReference type="Proteomes" id="UP000305067">
    <property type="component" value="Unassembled WGS sequence"/>
</dbReference>
<reference evidence="2 3" key="1">
    <citation type="journal article" date="2019" name="Nat. Ecol. Evol.">
        <title>Megaphylogeny resolves global patterns of mushroom evolution.</title>
        <authorList>
            <person name="Varga T."/>
            <person name="Krizsan K."/>
            <person name="Foldi C."/>
            <person name="Dima B."/>
            <person name="Sanchez-Garcia M."/>
            <person name="Sanchez-Ramirez S."/>
            <person name="Szollosi G.J."/>
            <person name="Szarkandi J.G."/>
            <person name="Papp V."/>
            <person name="Albert L."/>
            <person name="Andreopoulos W."/>
            <person name="Angelini C."/>
            <person name="Antonin V."/>
            <person name="Barry K.W."/>
            <person name="Bougher N.L."/>
            <person name="Buchanan P."/>
            <person name="Buyck B."/>
            <person name="Bense V."/>
            <person name="Catcheside P."/>
            <person name="Chovatia M."/>
            <person name="Cooper J."/>
            <person name="Damon W."/>
            <person name="Desjardin D."/>
            <person name="Finy P."/>
            <person name="Geml J."/>
            <person name="Haridas S."/>
            <person name="Hughes K."/>
            <person name="Justo A."/>
            <person name="Karasinski D."/>
            <person name="Kautmanova I."/>
            <person name="Kiss B."/>
            <person name="Kocsube S."/>
            <person name="Kotiranta H."/>
            <person name="LaButti K.M."/>
            <person name="Lechner B.E."/>
            <person name="Liimatainen K."/>
            <person name="Lipzen A."/>
            <person name="Lukacs Z."/>
            <person name="Mihaltcheva S."/>
            <person name="Morgado L.N."/>
            <person name="Niskanen T."/>
            <person name="Noordeloos M.E."/>
            <person name="Ohm R.A."/>
            <person name="Ortiz-Santana B."/>
            <person name="Ovrebo C."/>
            <person name="Racz N."/>
            <person name="Riley R."/>
            <person name="Savchenko A."/>
            <person name="Shiryaev A."/>
            <person name="Soop K."/>
            <person name="Spirin V."/>
            <person name="Szebenyi C."/>
            <person name="Tomsovsky M."/>
            <person name="Tulloss R.E."/>
            <person name="Uehling J."/>
            <person name="Grigoriev I.V."/>
            <person name="Vagvolgyi C."/>
            <person name="Papp T."/>
            <person name="Martin F.M."/>
            <person name="Miettinen O."/>
            <person name="Hibbett D.S."/>
            <person name="Nagy L.G."/>
        </authorList>
    </citation>
    <scope>NUCLEOTIDE SEQUENCE [LARGE SCALE GENOMIC DNA]</scope>
    <source>
        <strain evidence="2 3">CBS 309.79</strain>
    </source>
</reference>
<evidence type="ECO:0000313" key="2">
    <source>
        <dbReference type="EMBL" id="TFK97052.1"/>
    </source>
</evidence>
<feature type="transmembrane region" description="Helical" evidence="1">
    <location>
        <begin position="68"/>
        <end position="91"/>
    </location>
</feature>
<evidence type="ECO:0000256" key="1">
    <source>
        <dbReference type="SAM" id="Phobius"/>
    </source>
</evidence>
<evidence type="ECO:0000313" key="3">
    <source>
        <dbReference type="Proteomes" id="UP000305067"/>
    </source>
</evidence>
<organism evidence="2 3">
    <name type="scientific">Pterulicium gracile</name>
    <dbReference type="NCBI Taxonomy" id="1884261"/>
    <lineage>
        <taxon>Eukaryota</taxon>
        <taxon>Fungi</taxon>
        <taxon>Dikarya</taxon>
        <taxon>Basidiomycota</taxon>
        <taxon>Agaricomycotina</taxon>
        <taxon>Agaricomycetes</taxon>
        <taxon>Agaricomycetidae</taxon>
        <taxon>Agaricales</taxon>
        <taxon>Pleurotineae</taxon>
        <taxon>Pterulaceae</taxon>
        <taxon>Pterulicium</taxon>
    </lineage>
</organism>
<keyword evidence="1" id="KW-0812">Transmembrane</keyword>